<evidence type="ECO:0000256" key="5">
    <source>
        <dbReference type="ARBA" id="ARBA00022801"/>
    </source>
</evidence>
<keyword evidence="8" id="KW-0482">Metalloprotease</keyword>
<dbReference type="OrthoDB" id="9773892at2"/>
<organism evidence="20 21">
    <name type="scientific">Phocoenobacter uteri</name>
    <dbReference type="NCBI Taxonomy" id="146806"/>
    <lineage>
        <taxon>Bacteria</taxon>
        <taxon>Pseudomonadati</taxon>
        <taxon>Pseudomonadota</taxon>
        <taxon>Gammaproteobacteria</taxon>
        <taxon>Pasteurellales</taxon>
        <taxon>Pasteurellaceae</taxon>
        <taxon>Phocoenobacter</taxon>
    </lineage>
</organism>
<evidence type="ECO:0000256" key="17">
    <source>
        <dbReference type="ARBA" id="ARBA00077688"/>
    </source>
</evidence>
<keyword evidence="5 20" id="KW-0378">Hydrolase</keyword>
<dbReference type="GO" id="GO:0006508">
    <property type="term" value="P:proteolysis"/>
    <property type="evidence" value="ECO:0007669"/>
    <property type="project" value="UniProtKB-KW"/>
</dbReference>
<dbReference type="InterPro" id="IPR036264">
    <property type="entry name" value="Bact_exopeptidase_dim_dom"/>
</dbReference>
<evidence type="ECO:0000256" key="6">
    <source>
        <dbReference type="ARBA" id="ARBA00022833"/>
    </source>
</evidence>
<evidence type="ECO:0000259" key="19">
    <source>
        <dbReference type="Pfam" id="PF07687"/>
    </source>
</evidence>
<dbReference type="RefSeq" id="WP_115314700.1">
    <property type="nucleotide sequence ID" value="NZ_LWIF01000001.1"/>
</dbReference>
<evidence type="ECO:0000256" key="12">
    <source>
        <dbReference type="ARBA" id="ARBA00044252"/>
    </source>
</evidence>
<dbReference type="PIRSF" id="PIRSF016599">
    <property type="entry name" value="Xaa-His_dipept"/>
    <property type="match status" value="1"/>
</dbReference>
<dbReference type="GO" id="GO:0005829">
    <property type="term" value="C:cytosol"/>
    <property type="evidence" value="ECO:0007669"/>
    <property type="project" value="TreeGrafter"/>
</dbReference>
<evidence type="ECO:0000256" key="3">
    <source>
        <dbReference type="ARBA" id="ARBA00022670"/>
    </source>
</evidence>
<dbReference type="Gene3D" id="3.40.630.10">
    <property type="entry name" value="Zn peptidases"/>
    <property type="match status" value="2"/>
</dbReference>
<evidence type="ECO:0000256" key="10">
    <source>
        <dbReference type="ARBA" id="ARBA00036421"/>
    </source>
</evidence>
<keyword evidence="6" id="KW-0862">Zinc</keyword>
<dbReference type="SUPFAM" id="SSF53187">
    <property type="entry name" value="Zn-dependent exopeptidases"/>
    <property type="match status" value="1"/>
</dbReference>
<dbReference type="InterPro" id="IPR011650">
    <property type="entry name" value="Peptidase_M20_dimer"/>
</dbReference>
<dbReference type="SUPFAM" id="SSF55031">
    <property type="entry name" value="Bacterial exopeptidase dimerisation domain"/>
    <property type="match status" value="1"/>
</dbReference>
<dbReference type="EC" id="3.4.13.18" evidence="11"/>
<feature type="domain" description="Peptidase M20 dimerisation" evidence="19">
    <location>
        <begin position="212"/>
        <end position="296"/>
    </location>
</feature>
<evidence type="ECO:0000256" key="9">
    <source>
        <dbReference type="ARBA" id="ARBA00023285"/>
    </source>
</evidence>
<evidence type="ECO:0000256" key="11">
    <source>
        <dbReference type="ARBA" id="ARBA00038976"/>
    </source>
</evidence>
<keyword evidence="4" id="KW-0479">Metal-binding</keyword>
<dbReference type="Pfam" id="PF07687">
    <property type="entry name" value="M20_dimer"/>
    <property type="match status" value="1"/>
</dbReference>
<dbReference type="InterPro" id="IPR001160">
    <property type="entry name" value="Peptidase_M20C"/>
</dbReference>
<accession>A0A379C714</accession>
<dbReference type="CDD" id="cd03890">
    <property type="entry name" value="M20_pepD"/>
    <property type="match status" value="1"/>
</dbReference>
<dbReference type="NCBIfam" id="TIGR01893">
    <property type="entry name" value="aa-his-dipept"/>
    <property type="match status" value="1"/>
</dbReference>
<evidence type="ECO:0000256" key="13">
    <source>
        <dbReference type="ARBA" id="ARBA00061423"/>
    </source>
</evidence>
<evidence type="ECO:0000256" key="8">
    <source>
        <dbReference type="ARBA" id="ARBA00023049"/>
    </source>
</evidence>
<evidence type="ECO:0000256" key="14">
    <source>
        <dbReference type="ARBA" id="ARBA00071271"/>
    </source>
</evidence>
<name>A0A379C714_9PAST</name>
<evidence type="ECO:0000256" key="2">
    <source>
        <dbReference type="ARBA" id="ARBA00001947"/>
    </source>
</evidence>
<evidence type="ECO:0000256" key="1">
    <source>
        <dbReference type="ARBA" id="ARBA00001941"/>
    </source>
</evidence>
<dbReference type="Proteomes" id="UP000255417">
    <property type="component" value="Unassembled WGS sequence"/>
</dbReference>
<evidence type="ECO:0000256" key="15">
    <source>
        <dbReference type="ARBA" id="ARBA00075285"/>
    </source>
</evidence>
<dbReference type="FunFam" id="3.40.630.10:FF:000015">
    <property type="entry name" value="Aminoacyl-histidine dipeptidase PepD"/>
    <property type="match status" value="1"/>
</dbReference>
<evidence type="ECO:0000256" key="18">
    <source>
        <dbReference type="ARBA" id="ARBA00078074"/>
    </source>
</evidence>
<comment type="cofactor">
    <cofactor evidence="1">
        <name>Co(2+)</name>
        <dbReference type="ChEBI" id="CHEBI:48828"/>
    </cofactor>
</comment>
<gene>
    <name evidence="20" type="primary">pepD_1</name>
    <name evidence="20" type="ORF">NCTC12872_00122</name>
</gene>
<evidence type="ECO:0000256" key="16">
    <source>
        <dbReference type="ARBA" id="ARBA00076004"/>
    </source>
</evidence>
<protein>
    <recommendedName>
        <fullName evidence="14">Cytosol non-specific dipeptidase</fullName>
        <ecNumber evidence="11">3.4.13.18</ecNumber>
    </recommendedName>
    <alternativeName>
        <fullName evidence="17">Aminoacyl-histidine dipeptidase</fullName>
    </alternativeName>
    <alternativeName>
        <fullName evidence="16">Beta-alanyl-histidine dipeptidase</fullName>
    </alternativeName>
    <alternativeName>
        <fullName evidence="15">Carnosinase</fullName>
    </alternativeName>
    <alternativeName>
        <fullName evidence="12">Peptidase D</fullName>
    </alternativeName>
    <alternativeName>
        <fullName evidence="18">Xaa-His dipeptidase</fullName>
    </alternativeName>
</protein>
<keyword evidence="9" id="KW-0170">Cobalt</keyword>
<dbReference type="PRINTS" id="PR00934">
    <property type="entry name" value="XHISDIPTASE"/>
</dbReference>
<keyword evidence="21" id="KW-1185">Reference proteome</keyword>
<evidence type="ECO:0000313" key="21">
    <source>
        <dbReference type="Proteomes" id="UP000255417"/>
    </source>
</evidence>
<comment type="cofactor">
    <cofactor evidence="2">
        <name>Zn(2+)</name>
        <dbReference type="ChEBI" id="CHEBI:29105"/>
    </cofactor>
</comment>
<dbReference type="PANTHER" id="PTHR43501">
    <property type="entry name" value="CYTOSOL NON-SPECIFIC DIPEPTIDASE"/>
    <property type="match status" value="1"/>
</dbReference>
<proteinExistence type="inferred from homology"/>
<dbReference type="GO" id="GO:0046872">
    <property type="term" value="F:metal ion binding"/>
    <property type="evidence" value="ECO:0007669"/>
    <property type="project" value="UniProtKB-KW"/>
</dbReference>
<dbReference type="InterPro" id="IPR002933">
    <property type="entry name" value="Peptidase_M20"/>
</dbReference>
<evidence type="ECO:0000256" key="4">
    <source>
        <dbReference type="ARBA" id="ARBA00022723"/>
    </source>
</evidence>
<keyword evidence="7 20" id="KW-0224">Dipeptidase</keyword>
<dbReference type="EMBL" id="UGTA01000001">
    <property type="protein sequence ID" value="SUB58172.1"/>
    <property type="molecule type" value="Genomic_DNA"/>
</dbReference>
<dbReference type="FunFam" id="3.40.630.10:FF:000018">
    <property type="entry name" value="Aminoacyl-histidine dipeptidase PepD"/>
    <property type="match status" value="1"/>
</dbReference>
<dbReference type="GO" id="GO:0070573">
    <property type="term" value="F:metallodipeptidase activity"/>
    <property type="evidence" value="ECO:0007669"/>
    <property type="project" value="TreeGrafter"/>
</dbReference>
<sequence length="490" mass="54205">MSHTFTPSEISTLSPTLLWQWFDKICAIPHPSYHEDQLANFIVDWAKSQSLFAERDEVGNVLIRKSATKGMENHQKVVLQAHLDMVPQANEGVDHDFEKDPIQPYIDGEWVTAKETTLGADNGIGLASCLAILESNDIAHPDLEVLLTMTEETGMFGAVGLRPNWLEGNILINTDTEDNGEIYVGCAGGEDANFNIPVQYEQNNFDSAMQISIKGLRGGHSGCDIHTTRGNAIKLMARFLAALKQQAEFQIAHIQGGSIRNAIPREAMTNIVFSAKDYEKITAFTTQFEAMLQQELAMAEPELVFLMENIEPNAQVFDRHTTQIVINALTILPNGIIRNSDVVEGVVETSLSVGVLETENNQVSAIILTRSLIEEGKKEVQGKLNALAELIGANVEFSGDYPGWNPDPHSKITPITKQVYDKLLGYESKIKVIHAGLECGLLKKVYPNMDTVSIGPTIRNAHSPDERVHIPAVEIYWNLLIELLKNIPTK</sequence>
<evidence type="ECO:0000313" key="20">
    <source>
        <dbReference type="EMBL" id="SUB58172.1"/>
    </source>
</evidence>
<dbReference type="PANTHER" id="PTHR43501:SF1">
    <property type="entry name" value="CYTOSOL NON-SPECIFIC DIPEPTIDASE"/>
    <property type="match status" value="1"/>
</dbReference>
<comment type="similarity">
    <text evidence="13">Belongs to the peptidase M20C family.</text>
</comment>
<evidence type="ECO:0000256" key="7">
    <source>
        <dbReference type="ARBA" id="ARBA00022997"/>
    </source>
</evidence>
<dbReference type="AlphaFoldDB" id="A0A379C714"/>
<dbReference type="Pfam" id="PF01546">
    <property type="entry name" value="Peptidase_M20"/>
    <property type="match status" value="1"/>
</dbReference>
<reference evidence="20 21" key="1">
    <citation type="submission" date="2018-06" db="EMBL/GenBank/DDBJ databases">
        <authorList>
            <consortium name="Pathogen Informatics"/>
            <person name="Doyle S."/>
        </authorList>
    </citation>
    <scope>NUCLEOTIDE SEQUENCE [LARGE SCALE GENOMIC DNA]</scope>
    <source>
        <strain evidence="20 21">NCTC12872</strain>
    </source>
</reference>
<comment type="catalytic activity">
    <reaction evidence="10">
        <text>Hydrolysis of dipeptides, preferentially hydrophobic dipeptides including prolyl amino acids.</text>
        <dbReference type="EC" id="3.4.13.18"/>
    </reaction>
</comment>
<keyword evidence="3" id="KW-0645">Protease</keyword>